<protein>
    <submittedName>
        <fullName evidence="1">Uncharacterized protein</fullName>
    </submittedName>
</protein>
<comment type="caution">
    <text evidence="1">The sequence shown here is derived from an EMBL/GenBank/DDBJ whole genome shotgun (WGS) entry which is preliminary data.</text>
</comment>
<evidence type="ECO:0000313" key="2">
    <source>
        <dbReference type="Proteomes" id="UP000585474"/>
    </source>
</evidence>
<dbReference type="AlphaFoldDB" id="A0A7J0GII2"/>
<name>A0A7J0GII2_9ERIC</name>
<organism evidence="1 2">
    <name type="scientific">Actinidia rufa</name>
    <dbReference type="NCBI Taxonomy" id="165716"/>
    <lineage>
        <taxon>Eukaryota</taxon>
        <taxon>Viridiplantae</taxon>
        <taxon>Streptophyta</taxon>
        <taxon>Embryophyta</taxon>
        <taxon>Tracheophyta</taxon>
        <taxon>Spermatophyta</taxon>
        <taxon>Magnoliopsida</taxon>
        <taxon>eudicotyledons</taxon>
        <taxon>Gunneridae</taxon>
        <taxon>Pentapetalae</taxon>
        <taxon>asterids</taxon>
        <taxon>Ericales</taxon>
        <taxon>Actinidiaceae</taxon>
        <taxon>Actinidia</taxon>
    </lineage>
</organism>
<gene>
    <name evidence="1" type="ORF">Acr_21g0011410</name>
</gene>
<dbReference type="Proteomes" id="UP000585474">
    <property type="component" value="Unassembled WGS sequence"/>
</dbReference>
<keyword evidence="2" id="KW-1185">Reference proteome</keyword>
<dbReference type="OrthoDB" id="191601at2759"/>
<dbReference type="PANTHER" id="PTHR17985">
    <property type="entry name" value="SER/THR-RICH PROTEIN T10 IN DGCR REGION"/>
    <property type="match status" value="1"/>
</dbReference>
<reference evidence="1 2" key="1">
    <citation type="submission" date="2019-07" db="EMBL/GenBank/DDBJ databases">
        <title>De Novo Assembly of kiwifruit Actinidia rufa.</title>
        <authorList>
            <person name="Sugita-Konishi S."/>
            <person name="Sato K."/>
            <person name="Mori E."/>
            <person name="Abe Y."/>
            <person name="Kisaki G."/>
            <person name="Hamano K."/>
            <person name="Suezawa K."/>
            <person name="Otani M."/>
            <person name="Fukuda T."/>
            <person name="Manabe T."/>
            <person name="Gomi K."/>
            <person name="Tabuchi M."/>
            <person name="Akimitsu K."/>
            <person name="Kataoka I."/>
        </authorList>
    </citation>
    <scope>NUCLEOTIDE SEQUENCE [LARGE SCALE GENOMIC DNA]</scope>
    <source>
        <strain evidence="2">cv. Fuchu</strain>
    </source>
</reference>
<evidence type="ECO:0000313" key="1">
    <source>
        <dbReference type="EMBL" id="GFZ10542.1"/>
    </source>
</evidence>
<dbReference type="Pfam" id="PF05742">
    <property type="entry name" value="TANGO2"/>
    <property type="match status" value="2"/>
</dbReference>
<proteinExistence type="predicted"/>
<sequence length="260" mass="29150">MCTAVFAWQAHPFYPFLLFFSRDEYHNRPTKPVAWWEGGEILGGRDEVAGGPWLACTRGGKIKCKLMLQSKKSPKEFAEEVVKEAHLYNGFNLIIADLPYNTMVYISNMPKGEPIDIQDVPPGTHVLSNAKLGSQLLQFHSFSFQAQHLVLSFGEMLEVYHSSEIPLNKVVGKLMRDTVKSHERTLPSICSPDWELSLSSILVEAGTPPGRYGTSSTAVLTVSAGGEVSFHQIYLQSGEWREQTIKYQIEKPNEMSDNMP</sequence>
<dbReference type="PANTHER" id="PTHR17985:SF8">
    <property type="entry name" value="TRANSPORT AND GOLGI ORGANIZATION PROTEIN 2 HOMOLOG"/>
    <property type="match status" value="1"/>
</dbReference>
<dbReference type="InterPro" id="IPR008551">
    <property type="entry name" value="TANGO2"/>
</dbReference>
<dbReference type="EMBL" id="BJWL01000021">
    <property type="protein sequence ID" value="GFZ10542.1"/>
    <property type="molecule type" value="Genomic_DNA"/>
</dbReference>
<accession>A0A7J0GII2</accession>